<dbReference type="SUPFAM" id="SSF103473">
    <property type="entry name" value="MFS general substrate transporter"/>
    <property type="match status" value="1"/>
</dbReference>
<reference evidence="9" key="1">
    <citation type="journal article" date="2012" name="Science">
        <title>The Paleozoic origin of enzymatic lignin decomposition reconstructed from 31 fungal genomes.</title>
        <authorList>
            <person name="Floudas D."/>
            <person name="Binder M."/>
            <person name="Riley R."/>
            <person name="Barry K."/>
            <person name="Blanchette R.A."/>
            <person name="Henrissat B."/>
            <person name="Martinez A.T."/>
            <person name="Otillar R."/>
            <person name="Spatafora J.W."/>
            <person name="Yadav J.S."/>
            <person name="Aerts A."/>
            <person name="Benoit I."/>
            <person name="Boyd A."/>
            <person name="Carlson A."/>
            <person name="Copeland A."/>
            <person name="Coutinho P.M."/>
            <person name="de Vries R.P."/>
            <person name="Ferreira P."/>
            <person name="Findley K."/>
            <person name="Foster B."/>
            <person name="Gaskell J."/>
            <person name="Glotzer D."/>
            <person name="Gorecki P."/>
            <person name="Heitman J."/>
            <person name="Hesse C."/>
            <person name="Hori C."/>
            <person name="Igarashi K."/>
            <person name="Jurgens J.A."/>
            <person name="Kallen N."/>
            <person name="Kersten P."/>
            <person name="Kohler A."/>
            <person name="Kuees U."/>
            <person name="Kumar T.K.A."/>
            <person name="Kuo A."/>
            <person name="LaButti K."/>
            <person name="Larrondo L.F."/>
            <person name="Lindquist E."/>
            <person name="Ling A."/>
            <person name="Lombard V."/>
            <person name="Lucas S."/>
            <person name="Lundell T."/>
            <person name="Martin R."/>
            <person name="McLaughlin D.J."/>
            <person name="Morgenstern I."/>
            <person name="Morin E."/>
            <person name="Murat C."/>
            <person name="Nagy L.G."/>
            <person name="Nolan M."/>
            <person name="Ohm R.A."/>
            <person name="Patyshakuliyeva A."/>
            <person name="Rokas A."/>
            <person name="Ruiz-Duenas F.J."/>
            <person name="Sabat G."/>
            <person name="Salamov A."/>
            <person name="Samejima M."/>
            <person name="Schmutz J."/>
            <person name="Slot J.C."/>
            <person name="St John F."/>
            <person name="Stenlid J."/>
            <person name="Sun H."/>
            <person name="Sun S."/>
            <person name="Syed K."/>
            <person name="Tsang A."/>
            <person name="Wiebenga A."/>
            <person name="Young D."/>
            <person name="Pisabarro A."/>
            <person name="Eastwood D.C."/>
            <person name="Martin F."/>
            <person name="Cullen D."/>
            <person name="Grigoriev I.V."/>
            <person name="Hibbett D.S."/>
        </authorList>
    </citation>
    <scope>NUCLEOTIDE SEQUENCE [LARGE SCALE GENOMIC DNA]</scope>
    <source>
        <strain evidence="9">RWD-64-598 SS2</strain>
    </source>
</reference>
<evidence type="ECO:0000313" key="8">
    <source>
        <dbReference type="EMBL" id="EIW84281.1"/>
    </source>
</evidence>
<feature type="transmembrane region" description="Helical" evidence="6">
    <location>
        <begin position="404"/>
        <end position="426"/>
    </location>
</feature>
<dbReference type="GO" id="GO:0022857">
    <property type="term" value="F:transmembrane transporter activity"/>
    <property type="evidence" value="ECO:0007669"/>
    <property type="project" value="InterPro"/>
</dbReference>
<evidence type="ECO:0000259" key="7">
    <source>
        <dbReference type="PROSITE" id="PS50850"/>
    </source>
</evidence>
<dbReference type="GeneID" id="19207429"/>
<evidence type="ECO:0000256" key="5">
    <source>
        <dbReference type="SAM" id="MobiDB-lite"/>
    </source>
</evidence>
<dbReference type="PANTHER" id="PTHR23502">
    <property type="entry name" value="MAJOR FACILITATOR SUPERFAMILY"/>
    <property type="match status" value="1"/>
</dbReference>
<keyword evidence="3 6" id="KW-1133">Transmembrane helix</keyword>
<dbReference type="KEGG" id="cput:CONPUDRAFT_51049"/>
<evidence type="ECO:0000313" key="9">
    <source>
        <dbReference type="Proteomes" id="UP000053558"/>
    </source>
</evidence>
<comment type="caution">
    <text evidence="8">The sequence shown here is derived from an EMBL/GenBank/DDBJ whole genome shotgun (WGS) entry which is preliminary data.</text>
</comment>
<dbReference type="Gene3D" id="1.20.1250.20">
    <property type="entry name" value="MFS general substrate transporter like domains"/>
    <property type="match status" value="1"/>
</dbReference>
<dbReference type="OMA" id="HERGKWI"/>
<dbReference type="Pfam" id="PF07690">
    <property type="entry name" value="MFS_1"/>
    <property type="match status" value="1"/>
</dbReference>
<evidence type="ECO:0000256" key="2">
    <source>
        <dbReference type="ARBA" id="ARBA00022692"/>
    </source>
</evidence>
<evidence type="ECO:0000256" key="6">
    <source>
        <dbReference type="SAM" id="Phobius"/>
    </source>
</evidence>
<dbReference type="InterPro" id="IPR020846">
    <property type="entry name" value="MFS_dom"/>
</dbReference>
<name>A0A5M3N062_CONPW</name>
<feature type="transmembrane region" description="Helical" evidence="6">
    <location>
        <begin position="151"/>
        <end position="171"/>
    </location>
</feature>
<feature type="transmembrane region" description="Helical" evidence="6">
    <location>
        <begin position="65"/>
        <end position="85"/>
    </location>
</feature>
<protein>
    <submittedName>
        <fullName evidence="8">Cycloheximide resistance protein</fullName>
    </submittedName>
</protein>
<keyword evidence="4 6" id="KW-0472">Membrane</keyword>
<dbReference type="PANTHER" id="PTHR23502:SF20">
    <property type="entry name" value="TRANSPORTER, PUTATIVE (AFU_ORTHOLOGUE AFUA_6G13880)-RELATED"/>
    <property type="match status" value="1"/>
</dbReference>
<keyword evidence="2 6" id="KW-0812">Transmembrane</keyword>
<feature type="transmembrane region" description="Helical" evidence="6">
    <location>
        <begin position="24"/>
        <end position="45"/>
    </location>
</feature>
<feature type="transmembrane region" description="Helical" evidence="6">
    <location>
        <begin position="468"/>
        <end position="488"/>
    </location>
</feature>
<comment type="subcellular location">
    <subcellularLocation>
        <location evidence="1">Membrane</location>
        <topology evidence="1">Multi-pass membrane protein</topology>
    </subcellularLocation>
</comment>
<accession>A0A5M3N062</accession>
<feature type="transmembrane region" description="Helical" evidence="6">
    <location>
        <begin position="329"/>
        <end position="351"/>
    </location>
</feature>
<dbReference type="EMBL" id="JH711575">
    <property type="protein sequence ID" value="EIW84281.1"/>
    <property type="molecule type" value="Genomic_DNA"/>
</dbReference>
<dbReference type="AlphaFoldDB" id="A0A5M3N062"/>
<gene>
    <name evidence="8" type="ORF">CONPUDRAFT_51049</name>
</gene>
<evidence type="ECO:0000256" key="1">
    <source>
        <dbReference type="ARBA" id="ARBA00004141"/>
    </source>
</evidence>
<dbReference type="Proteomes" id="UP000053558">
    <property type="component" value="Unassembled WGS sequence"/>
</dbReference>
<proteinExistence type="predicted"/>
<feature type="transmembrane region" description="Helical" evidence="6">
    <location>
        <begin position="177"/>
        <end position="200"/>
    </location>
</feature>
<dbReference type="OrthoDB" id="5215911at2759"/>
<feature type="transmembrane region" description="Helical" evidence="6">
    <location>
        <begin position="274"/>
        <end position="295"/>
    </location>
</feature>
<feature type="transmembrane region" description="Helical" evidence="6">
    <location>
        <begin position="301"/>
        <end position="322"/>
    </location>
</feature>
<feature type="transmembrane region" description="Helical" evidence="6">
    <location>
        <begin position="121"/>
        <end position="144"/>
    </location>
</feature>
<feature type="transmembrane region" description="Helical" evidence="6">
    <location>
        <begin position="371"/>
        <end position="392"/>
    </location>
</feature>
<dbReference type="GO" id="GO:0005886">
    <property type="term" value="C:plasma membrane"/>
    <property type="evidence" value="ECO:0007669"/>
    <property type="project" value="TreeGrafter"/>
</dbReference>
<feature type="transmembrane region" description="Helical" evidence="6">
    <location>
        <begin position="92"/>
        <end position="109"/>
    </location>
</feature>
<feature type="compositionally biased region" description="Polar residues" evidence="5">
    <location>
        <begin position="209"/>
        <end position="219"/>
    </location>
</feature>
<evidence type="ECO:0000256" key="3">
    <source>
        <dbReference type="ARBA" id="ARBA00022989"/>
    </source>
</evidence>
<sequence length="504" mass="55066">HLLHHRRPSSSPNDPLNWPKWRKVALILTLTYGTGVVGAFGPIIGAGLEQVAENFGTSVDSLSEITGDCVIAIGLVLIVTAPASVIWGRRPTFLAGCILLLASSIWSALSKDVGNLTAARVIGGMGMAPAECLVQASIGDIFFVHERGKWIALWSFALLGGICGVSIVNGYLIQNASWRVCFVIMAVLCAVFLVLVFFFVPETAYNRPESLTSKTTSPSDESHEKEGPDKVTEVQVSEVEKASGLSIQSETERPRSYWSSLKPWENRRFSDASFWKLAISPFTFVCSPIVAWGTLVYGSTSAWLVALSVSVSMLFSSPAYGYDFQAGPVGLISGVGPFIAAILGNAISGPLSDWSVKWLSRRNNGIYEPEFRLFMIIPTLIFTTIGWYGWAISANLLDLWIGPAVFYSLLNFGQALASVAVVSYVVDAHADYAPEAFATINCIKNLFTFGLTYYTDPWLDKQGVLRTFYTIGGINIAICLTTIPMYIYGKRARSWVHRSSWILS</sequence>
<evidence type="ECO:0000256" key="4">
    <source>
        <dbReference type="ARBA" id="ARBA00023136"/>
    </source>
</evidence>
<feature type="non-terminal residue" evidence="8">
    <location>
        <position position="1"/>
    </location>
</feature>
<dbReference type="InterPro" id="IPR036259">
    <property type="entry name" value="MFS_trans_sf"/>
</dbReference>
<feature type="region of interest" description="Disordered" evidence="5">
    <location>
        <begin position="208"/>
        <end position="233"/>
    </location>
</feature>
<dbReference type="RefSeq" id="XP_007765334.1">
    <property type="nucleotide sequence ID" value="XM_007767144.1"/>
</dbReference>
<feature type="compositionally biased region" description="Basic and acidic residues" evidence="5">
    <location>
        <begin position="220"/>
        <end position="232"/>
    </location>
</feature>
<dbReference type="InterPro" id="IPR011701">
    <property type="entry name" value="MFS"/>
</dbReference>
<dbReference type="PROSITE" id="PS50850">
    <property type="entry name" value="MFS"/>
    <property type="match status" value="1"/>
</dbReference>
<organism evidence="8 9">
    <name type="scientific">Coniophora puteana (strain RWD-64-598)</name>
    <name type="common">Brown rot fungus</name>
    <dbReference type="NCBI Taxonomy" id="741705"/>
    <lineage>
        <taxon>Eukaryota</taxon>
        <taxon>Fungi</taxon>
        <taxon>Dikarya</taxon>
        <taxon>Basidiomycota</taxon>
        <taxon>Agaricomycotina</taxon>
        <taxon>Agaricomycetes</taxon>
        <taxon>Agaricomycetidae</taxon>
        <taxon>Boletales</taxon>
        <taxon>Coniophorineae</taxon>
        <taxon>Coniophoraceae</taxon>
        <taxon>Coniophora</taxon>
    </lineage>
</organism>
<keyword evidence="9" id="KW-1185">Reference proteome</keyword>
<feature type="domain" description="Major facilitator superfamily (MFS) profile" evidence="7">
    <location>
        <begin position="26"/>
        <end position="504"/>
    </location>
</feature>